<keyword evidence="4 6" id="KW-1133">Transmembrane helix</keyword>
<keyword evidence="2" id="KW-1003">Cell membrane</keyword>
<evidence type="ECO:0000256" key="3">
    <source>
        <dbReference type="ARBA" id="ARBA00022692"/>
    </source>
</evidence>
<dbReference type="PANTHER" id="PTHR30250">
    <property type="entry name" value="PST FAMILY PREDICTED COLANIC ACID TRANSPORTER"/>
    <property type="match status" value="1"/>
</dbReference>
<evidence type="ECO:0000256" key="1">
    <source>
        <dbReference type="ARBA" id="ARBA00004651"/>
    </source>
</evidence>
<feature type="transmembrane region" description="Helical" evidence="6">
    <location>
        <begin position="326"/>
        <end position="348"/>
    </location>
</feature>
<dbReference type="InterPro" id="IPR050833">
    <property type="entry name" value="Poly_Biosynth_Transport"/>
</dbReference>
<evidence type="ECO:0000256" key="4">
    <source>
        <dbReference type="ARBA" id="ARBA00022989"/>
    </source>
</evidence>
<comment type="subcellular location">
    <subcellularLocation>
        <location evidence="1">Cell membrane</location>
        <topology evidence="1">Multi-pass membrane protein</topology>
    </subcellularLocation>
</comment>
<gene>
    <name evidence="7" type="ORF">ERS852476_02767</name>
</gene>
<evidence type="ECO:0000256" key="5">
    <source>
        <dbReference type="ARBA" id="ARBA00023136"/>
    </source>
</evidence>
<feature type="transmembrane region" description="Helical" evidence="6">
    <location>
        <begin position="295"/>
        <end position="314"/>
    </location>
</feature>
<accession>A0A174ETH6</accession>
<dbReference type="InterPro" id="IPR002797">
    <property type="entry name" value="Polysacc_synth"/>
</dbReference>
<keyword evidence="5 6" id="KW-0472">Membrane</keyword>
<feature type="transmembrane region" description="Helical" evidence="6">
    <location>
        <begin position="380"/>
        <end position="400"/>
    </location>
</feature>
<feature type="transmembrane region" description="Helical" evidence="6">
    <location>
        <begin position="355"/>
        <end position="374"/>
    </location>
</feature>
<feature type="transmembrane region" description="Helical" evidence="6">
    <location>
        <begin position="41"/>
        <end position="62"/>
    </location>
</feature>
<feature type="transmembrane region" description="Helical" evidence="6">
    <location>
        <begin position="143"/>
        <end position="165"/>
    </location>
</feature>
<evidence type="ECO:0000313" key="7">
    <source>
        <dbReference type="EMBL" id="CUO40587.1"/>
    </source>
</evidence>
<feature type="transmembrane region" description="Helical" evidence="6">
    <location>
        <begin position="83"/>
        <end position="105"/>
    </location>
</feature>
<evidence type="ECO:0000313" key="8">
    <source>
        <dbReference type="Proteomes" id="UP000095645"/>
    </source>
</evidence>
<protein>
    <submittedName>
        <fullName evidence="7">MATE efflux family protein</fullName>
    </submittedName>
</protein>
<dbReference type="RefSeq" id="WP_055058502.1">
    <property type="nucleotide sequence ID" value="NZ_CYZP01000027.1"/>
</dbReference>
<dbReference type="PANTHER" id="PTHR30250:SF11">
    <property type="entry name" value="O-ANTIGEN TRANSPORTER-RELATED"/>
    <property type="match status" value="1"/>
</dbReference>
<feature type="transmembrane region" description="Helical" evidence="6">
    <location>
        <begin position="111"/>
        <end position="131"/>
    </location>
</feature>
<feature type="transmembrane region" description="Helical" evidence="6">
    <location>
        <begin position="12"/>
        <end position="35"/>
    </location>
</feature>
<proteinExistence type="predicted"/>
<dbReference type="Proteomes" id="UP000095645">
    <property type="component" value="Unassembled WGS sequence"/>
</dbReference>
<feature type="transmembrane region" description="Helical" evidence="6">
    <location>
        <begin position="171"/>
        <end position="190"/>
    </location>
</feature>
<keyword evidence="3 6" id="KW-0812">Transmembrane</keyword>
<dbReference type="GO" id="GO:0005886">
    <property type="term" value="C:plasma membrane"/>
    <property type="evidence" value="ECO:0007669"/>
    <property type="project" value="UniProtKB-SubCell"/>
</dbReference>
<sequence>MSRKTELAKNTAILTVGKLCTQCISFFLLPLYTAILSTEEYGTFDLLVTYSALLLPLVNWQLDQGLFRFMLDYRGNKEEESKLLSTLLFSSMMQSVVYFGMYLIITPKLHIENAYFLLLYVILQVFTALFLQFVRGLGESVKYTVASFISATTTTILNVIALVILKMGLQGLFVSTLSAQIVTLIYLIFASKCWEYISPKNIHLSIFKSVGTYSIPLIPNNLAWWVVNASDRTIIAHFLTTAANGIYSVANKFPNVFISFYNILNLSWTETVSLHYGDEDRDEFLTETMTSLFKLFAAACFGIVACMPFVFPIMVNLKYSAAYNQILILMYAMLFRVLVGLYSCVYVAQKNAKKIAYTSISAAIINIAVDLVLINKIQVFAASLSTLIAFLSMFIVRYIDVNKTVHMKIRKPIIIGSVLIGGMLIGTYYCGNRMIQFAALCITAVYAVLTNVDILKSGVNLVKSRLGK</sequence>
<feature type="transmembrane region" description="Helical" evidence="6">
    <location>
        <begin position="435"/>
        <end position="455"/>
    </location>
</feature>
<feature type="transmembrane region" description="Helical" evidence="6">
    <location>
        <begin position="412"/>
        <end position="429"/>
    </location>
</feature>
<reference evidence="7 8" key="1">
    <citation type="submission" date="2015-09" db="EMBL/GenBank/DDBJ databases">
        <authorList>
            <consortium name="Pathogen Informatics"/>
        </authorList>
    </citation>
    <scope>NUCLEOTIDE SEQUENCE [LARGE SCALE GENOMIC DNA]</scope>
    <source>
        <strain evidence="7 8">2789STDY5834861</strain>
    </source>
</reference>
<dbReference type="AlphaFoldDB" id="A0A174ETH6"/>
<dbReference type="Pfam" id="PF01943">
    <property type="entry name" value="Polysacc_synt"/>
    <property type="match status" value="1"/>
</dbReference>
<evidence type="ECO:0000256" key="2">
    <source>
        <dbReference type="ARBA" id="ARBA00022475"/>
    </source>
</evidence>
<organism evidence="7 8">
    <name type="scientific">Blautia obeum</name>
    <dbReference type="NCBI Taxonomy" id="40520"/>
    <lineage>
        <taxon>Bacteria</taxon>
        <taxon>Bacillati</taxon>
        <taxon>Bacillota</taxon>
        <taxon>Clostridia</taxon>
        <taxon>Lachnospirales</taxon>
        <taxon>Lachnospiraceae</taxon>
        <taxon>Blautia</taxon>
    </lineage>
</organism>
<evidence type="ECO:0000256" key="6">
    <source>
        <dbReference type="SAM" id="Phobius"/>
    </source>
</evidence>
<dbReference type="EMBL" id="CYZP01000027">
    <property type="protein sequence ID" value="CUO40587.1"/>
    <property type="molecule type" value="Genomic_DNA"/>
</dbReference>
<name>A0A174ETH6_9FIRM</name>